<dbReference type="InterPro" id="IPR016024">
    <property type="entry name" value="ARM-type_fold"/>
</dbReference>
<feature type="domain" description="CIP2A N-terminal" evidence="2">
    <location>
        <begin position="19"/>
        <end position="198"/>
    </location>
</feature>
<dbReference type="SUPFAM" id="SSF48371">
    <property type="entry name" value="ARM repeat"/>
    <property type="match status" value="1"/>
</dbReference>
<dbReference type="OrthoDB" id="73401at2759"/>
<protein>
    <recommendedName>
        <fullName evidence="2">CIP2A N-terminal domain-containing protein</fullName>
    </recommendedName>
</protein>
<accession>A0A9P0EDD5</accession>
<dbReference type="AlphaFoldDB" id="A0A9P0EDD5"/>
<proteinExistence type="predicted"/>
<gene>
    <name evidence="3" type="ORF">NEZAVI_LOCUS5177</name>
</gene>
<sequence length="811" mass="92166">MESESIKNFNKSLTEYFSLKTEEASHNLHRNLQVLAGSTGINLFNPGNRETMELFSNLYELMMTLDSKAHLTWASIDVLQQVCRNPTARESLTHTFKFLPILTKFLDSKLILEKKIKILQLMQDLTYGIKISWQEAHLPHLISSLTKWITGDELELVPLSLGVLVNLCYNNSAAVYSLMKSVNVKSFLKTLLKVQKTNTASKVQVCKLLFILEGISGGVPEYEMETFIKSTCPTLKEAINLSNSCLMRHVIDFFKKIIQNETAKKAVNNYPNYAEDIEGLLNIVSDADNLYGDCLAALFDYFSCVIGLNILGLEGLYPHFLVLALQWLKTDEVAKDAILLISNVVTDLFTKESKNTPPEKLEIMETVQELLSEHLPIILSLIEIGSNEIILSGNEVNLKLTALLHLLTQMVRIEKFSDKIIALLDQQVFRKLFDPLISPESEENVLFQKPVYTFYVEALCFITDLSDRETSWLLLYNEMLQEKQVQTVLSIALYTGSEYIKKKVLTLTGTAGFLTECIGLLAKRMAELNKLVIFSPSNLANQEQQVINNSSYISPIDMVPMLTITQEGHLNSVIEKCEQAIRKNEGNLTSAIMELYQYKMAAMNQNLRQLQMSQEAADLRATRLQHNLCLTNSEVSRLHQLLYGSQQSLELAMKETNSLASQLSQVKQEAQQTHNKYSEVLQNLRSKTVIITQQNQEIESYKNQVEIKEDKIVNLEGELKLKAQEYTQINSELLEARETISALKKNLTSLEATVETSKKEILQQSLVLSKLEKVISEKDKEISEMNKELSEQRRMREIISELAMGKRKLDK</sequence>
<dbReference type="PANTHER" id="PTHR23161">
    <property type="entry name" value="PROTEIN CIP2A"/>
    <property type="match status" value="1"/>
</dbReference>
<dbReference type="Pfam" id="PF21044">
    <property type="entry name" value="CIP2A_N"/>
    <property type="match status" value="1"/>
</dbReference>
<organism evidence="3 4">
    <name type="scientific">Nezara viridula</name>
    <name type="common">Southern green stink bug</name>
    <name type="synonym">Cimex viridulus</name>
    <dbReference type="NCBI Taxonomy" id="85310"/>
    <lineage>
        <taxon>Eukaryota</taxon>
        <taxon>Metazoa</taxon>
        <taxon>Ecdysozoa</taxon>
        <taxon>Arthropoda</taxon>
        <taxon>Hexapoda</taxon>
        <taxon>Insecta</taxon>
        <taxon>Pterygota</taxon>
        <taxon>Neoptera</taxon>
        <taxon>Paraneoptera</taxon>
        <taxon>Hemiptera</taxon>
        <taxon>Heteroptera</taxon>
        <taxon>Panheteroptera</taxon>
        <taxon>Pentatomomorpha</taxon>
        <taxon>Pentatomoidea</taxon>
        <taxon>Pentatomidae</taxon>
        <taxon>Pentatominae</taxon>
        <taxon>Nezara</taxon>
    </lineage>
</organism>
<dbReference type="EMBL" id="OV725079">
    <property type="protein sequence ID" value="CAH1394743.1"/>
    <property type="molecule type" value="Genomic_DNA"/>
</dbReference>
<evidence type="ECO:0000313" key="3">
    <source>
        <dbReference type="EMBL" id="CAH1394743.1"/>
    </source>
</evidence>
<dbReference type="Proteomes" id="UP001152798">
    <property type="component" value="Chromosome 3"/>
</dbReference>
<evidence type="ECO:0000256" key="1">
    <source>
        <dbReference type="SAM" id="Coils"/>
    </source>
</evidence>
<keyword evidence="4" id="KW-1185">Reference proteome</keyword>
<keyword evidence="1" id="KW-0175">Coiled coil</keyword>
<name>A0A9P0EDD5_NEZVI</name>
<evidence type="ECO:0000259" key="2">
    <source>
        <dbReference type="Pfam" id="PF21044"/>
    </source>
</evidence>
<dbReference type="InterPro" id="IPR048701">
    <property type="entry name" value="CIP2A_N"/>
</dbReference>
<evidence type="ECO:0000313" key="4">
    <source>
        <dbReference type="Proteomes" id="UP001152798"/>
    </source>
</evidence>
<reference evidence="3" key="1">
    <citation type="submission" date="2022-01" db="EMBL/GenBank/DDBJ databases">
        <authorList>
            <person name="King R."/>
        </authorList>
    </citation>
    <scope>NUCLEOTIDE SEQUENCE</scope>
</reference>
<dbReference type="InterPro" id="IPR042510">
    <property type="entry name" value="CIP2A"/>
</dbReference>
<dbReference type="PANTHER" id="PTHR23161:SF2">
    <property type="entry name" value="PROTEIN CIP2A"/>
    <property type="match status" value="1"/>
</dbReference>
<feature type="coiled-coil region" evidence="1">
    <location>
        <begin position="649"/>
        <end position="795"/>
    </location>
</feature>